<dbReference type="InterPro" id="IPR052228">
    <property type="entry name" value="Sec_Metab_Biosynth_Oxidored"/>
</dbReference>
<protein>
    <recommendedName>
        <fullName evidence="4">SDR family NAD(P)-dependent oxidoreductase</fullName>
    </recommendedName>
</protein>
<dbReference type="EMBL" id="BMTF01000003">
    <property type="protein sequence ID" value="GGV77894.1"/>
    <property type="molecule type" value="Genomic_DNA"/>
</dbReference>
<evidence type="ECO:0000313" key="3">
    <source>
        <dbReference type="Proteomes" id="UP000660675"/>
    </source>
</evidence>
<keyword evidence="3" id="KW-1185">Reference proteome</keyword>
<keyword evidence="1" id="KW-0560">Oxidoreductase</keyword>
<evidence type="ECO:0000313" key="2">
    <source>
        <dbReference type="EMBL" id="GGV77894.1"/>
    </source>
</evidence>
<dbReference type="SUPFAM" id="SSF51735">
    <property type="entry name" value="NAD(P)-binding Rossmann-fold domains"/>
    <property type="match status" value="1"/>
</dbReference>
<gene>
    <name evidence="2" type="ORF">GCM10015535_11860</name>
</gene>
<sequence length="274" mass="29833">MKHIVIQGGTDGMGRATGLACLERGDAVTVVGRDEGKGKSFLSAAAELGVQERASFIRADLSLISENERVITEVKNAYPAVDALVLCARHYLSRRRETAEGHEATFALFYLSRYLLCHGLRDLLEKAEQPVILNVAGPGSPVGEIHWDDLEFTRGYDGLVAQMQAGKANDLLGAAFADKHAADRTRYVLINPGSVSTSFSGEYDAATQRHIDMMKRVAKPVAAGIVPIVEALYAPPAEPLSALVEGRPMSVRDKSFDLHDARRLDECTRELLSR</sequence>
<dbReference type="InterPro" id="IPR002347">
    <property type="entry name" value="SDR_fam"/>
</dbReference>
<name>A0ABQ2VT02_9ACTN</name>
<dbReference type="InterPro" id="IPR036291">
    <property type="entry name" value="NAD(P)-bd_dom_sf"/>
</dbReference>
<dbReference type="PANTHER" id="PTHR47534">
    <property type="entry name" value="YALI0E05731P"/>
    <property type="match status" value="1"/>
</dbReference>
<dbReference type="Pfam" id="PF00106">
    <property type="entry name" value="adh_short"/>
    <property type="match status" value="1"/>
</dbReference>
<proteinExistence type="predicted"/>
<dbReference type="PANTHER" id="PTHR47534:SF3">
    <property type="entry name" value="ALCOHOL DEHYDROGENASE-LIKE C-TERMINAL DOMAIN-CONTAINING PROTEIN"/>
    <property type="match status" value="1"/>
</dbReference>
<evidence type="ECO:0000256" key="1">
    <source>
        <dbReference type="ARBA" id="ARBA00023002"/>
    </source>
</evidence>
<dbReference type="Gene3D" id="3.40.50.720">
    <property type="entry name" value="NAD(P)-binding Rossmann-like Domain"/>
    <property type="match status" value="1"/>
</dbReference>
<evidence type="ECO:0008006" key="4">
    <source>
        <dbReference type="Google" id="ProtNLM"/>
    </source>
</evidence>
<accession>A0ABQ2VT02</accession>
<organism evidence="2 3">
    <name type="scientific">Streptomyces gelaticus</name>
    <dbReference type="NCBI Taxonomy" id="285446"/>
    <lineage>
        <taxon>Bacteria</taxon>
        <taxon>Bacillati</taxon>
        <taxon>Actinomycetota</taxon>
        <taxon>Actinomycetes</taxon>
        <taxon>Kitasatosporales</taxon>
        <taxon>Streptomycetaceae</taxon>
        <taxon>Streptomyces</taxon>
    </lineage>
</organism>
<dbReference type="Proteomes" id="UP000660675">
    <property type="component" value="Unassembled WGS sequence"/>
</dbReference>
<comment type="caution">
    <text evidence="2">The sequence shown here is derived from an EMBL/GenBank/DDBJ whole genome shotgun (WGS) entry which is preliminary data.</text>
</comment>
<reference evidence="3" key="1">
    <citation type="journal article" date="2019" name="Int. J. Syst. Evol. Microbiol.">
        <title>The Global Catalogue of Microorganisms (GCM) 10K type strain sequencing project: providing services to taxonomists for standard genome sequencing and annotation.</title>
        <authorList>
            <consortium name="The Broad Institute Genomics Platform"/>
            <consortium name="The Broad Institute Genome Sequencing Center for Infectious Disease"/>
            <person name="Wu L."/>
            <person name="Ma J."/>
        </authorList>
    </citation>
    <scope>NUCLEOTIDE SEQUENCE [LARGE SCALE GENOMIC DNA]</scope>
    <source>
        <strain evidence="3">JCM 4376</strain>
    </source>
</reference>